<gene>
    <name evidence="14" type="ORF">CLV27_0846</name>
</gene>
<evidence type="ECO:0000256" key="5">
    <source>
        <dbReference type="ARBA" id="ARBA00022729"/>
    </source>
</evidence>
<dbReference type="InterPro" id="IPR012910">
    <property type="entry name" value="Plug_dom"/>
</dbReference>
<dbReference type="Pfam" id="PF00593">
    <property type="entry name" value="TonB_dep_Rec_b-barrel"/>
    <property type="match status" value="1"/>
</dbReference>
<evidence type="ECO:0000259" key="12">
    <source>
        <dbReference type="Pfam" id="PF00593"/>
    </source>
</evidence>
<dbReference type="GO" id="GO:0015344">
    <property type="term" value="F:siderophore uptake transmembrane transporter activity"/>
    <property type="evidence" value="ECO:0007669"/>
    <property type="project" value="TreeGrafter"/>
</dbReference>
<evidence type="ECO:0000256" key="7">
    <source>
        <dbReference type="ARBA" id="ARBA00023136"/>
    </source>
</evidence>
<dbReference type="InterPro" id="IPR000531">
    <property type="entry name" value="Beta-barrel_TonB"/>
</dbReference>
<evidence type="ECO:0000256" key="10">
    <source>
        <dbReference type="PROSITE-ProRule" id="PRU01360"/>
    </source>
</evidence>
<protein>
    <submittedName>
        <fullName evidence="14">Iron complex outermembrane receptor protein</fullName>
    </submittedName>
</protein>
<organism evidence="14 15">
    <name type="scientific">Phorcysia thermohydrogeniphila</name>
    <dbReference type="NCBI Taxonomy" id="936138"/>
    <lineage>
        <taxon>Bacteria</taxon>
        <taxon>Pseudomonadati</taxon>
        <taxon>Aquificota</taxon>
        <taxon>Aquificia</taxon>
        <taxon>Desulfurobacteriales</taxon>
        <taxon>Desulfurobacteriaceae</taxon>
        <taxon>Phorcysia</taxon>
    </lineage>
</organism>
<dbReference type="InterPro" id="IPR039426">
    <property type="entry name" value="TonB-dep_rcpt-like"/>
</dbReference>
<dbReference type="Gene3D" id="2.40.170.20">
    <property type="entry name" value="TonB-dependent receptor, beta-barrel domain"/>
    <property type="match status" value="1"/>
</dbReference>
<dbReference type="RefSeq" id="WP_132526112.1">
    <property type="nucleotide sequence ID" value="NZ_SMFV01000002.1"/>
</dbReference>
<reference evidence="14 15" key="1">
    <citation type="submission" date="2019-03" db="EMBL/GenBank/DDBJ databases">
        <title>Genomic Encyclopedia of Archaeal and Bacterial Type Strains, Phase II (KMG-II): from individual species to whole genera.</title>
        <authorList>
            <person name="Goeker M."/>
        </authorList>
    </citation>
    <scope>NUCLEOTIDE SEQUENCE [LARGE SCALE GENOMIC DNA]</scope>
    <source>
        <strain evidence="14 15">DSM 24425</strain>
    </source>
</reference>
<keyword evidence="4 10" id="KW-0812">Transmembrane</keyword>
<dbReference type="PANTHER" id="PTHR30069">
    <property type="entry name" value="TONB-DEPENDENT OUTER MEMBRANE RECEPTOR"/>
    <property type="match status" value="1"/>
</dbReference>
<evidence type="ECO:0000256" key="9">
    <source>
        <dbReference type="ARBA" id="ARBA00023237"/>
    </source>
</evidence>
<dbReference type="EMBL" id="SMFV01000002">
    <property type="protein sequence ID" value="TCK05418.1"/>
    <property type="molecule type" value="Genomic_DNA"/>
</dbReference>
<dbReference type="GO" id="GO:0009279">
    <property type="term" value="C:cell outer membrane"/>
    <property type="evidence" value="ECO:0007669"/>
    <property type="project" value="UniProtKB-SubCell"/>
</dbReference>
<dbReference type="InterPro" id="IPR037066">
    <property type="entry name" value="Plug_dom_sf"/>
</dbReference>
<evidence type="ECO:0000256" key="6">
    <source>
        <dbReference type="ARBA" id="ARBA00023077"/>
    </source>
</evidence>
<comment type="subcellular location">
    <subcellularLocation>
        <location evidence="1 10">Cell outer membrane</location>
        <topology evidence="1 10">Multi-pass membrane protein</topology>
    </subcellularLocation>
</comment>
<sequence>MKSWRYSQITFSGFLREVLKKGGNILLLFFLFPPFVNAQTEQTFPFSYYLVEKELQIISATKEVILYSSVPRYMRVITREQIDRWGAKNLFDLFRHLPEFYVRKSDFYLNAVGALGLRQSYFSEKVQVLIDGIPLADPSNGSSFSTNNNISLDNVKRVEIIYGPMTSLYGFNASLAVVNLITYSPEDIDVKVGTSLSTSGSSDSYLVGSFKKGGFEGIYSFVYREDKGPHEGYTDWIGTTRNISLFSKHFTYYLKLNHESGFYFKSYGVNRDDSFPLSISGFIVNGEHSFTDRTAYFNQFGFKRNKDAFFFDFHAYFNWFYLKRGYNLCPSTVSICSNYFAPDGLYAVEKRYVKNPGLSLFASYTSDYGKFSGGFDLSVAELYKTTIDANFLLSSTLFLSFEDVEKVPYSTLPASENLIDEVTRVTLSPYFQYLLAEDNYSFLFNVRVDRATDVGNALSYSLSALYKFNDNLSFKLNLGRAARVPSFEEMYIKNNPVLLGNRDLKFEKVDSVMPALEYTGDTTQLKLLFYFNWISDLIYKETVNDIQKRWTNADGSVKVRGMLLTLKKSLFNRYEVYFDVGRRFSYSGSVEKDYFQFPSWKGVTGVTYTGSGVELDVCTEFYSRISDDVGGYYLLNLSSRWNLRKDLTLTLELRNILDRNVYYPASWPKLVDEGRNLWLGLEYSF</sequence>
<comment type="caution">
    <text evidence="14">The sequence shown here is derived from an EMBL/GenBank/DDBJ whole genome shotgun (WGS) entry which is preliminary data.</text>
</comment>
<evidence type="ECO:0000256" key="4">
    <source>
        <dbReference type="ARBA" id="ARBA00022692"/>
    </source>
</evidence>
<evidence type="ECO:0000256" key="8">
    <source>
        <dbReference type="ARBA" id="ARBA00023170"/>
    </source>
</evidence>
<keyword evidence="15" id="KW-1185">Reference proteome</keyword>
<dbReference type="SUPFAM" id="SSF56935">
    <property type="entry name" value="Porins"/>
    <property type="match status" value="1"/>
</dbReference>
<accession>A0A4R1GC59</accession>
<keyword evidence="8 14" id="KW-0675">Receptor</keyword>
<feature type="domain" description="TonB-dependent receptor plug" evidence="13">
    <location>
        <begin position="69"/>
        <end position="174"/>
    </location>
</feature>
<keyword evidence="7 10" id="KW-0472">Membrane</keyword>
<dbReference type="InterPro" id="IPR036942">
    <property type="entry name" value="Beta-barrel_TonB_sf"/>
</dbReference>
<dbReference type="Gene3D" id="2.170.130.10">
    <property type="entry name" value="TonB-dependent receptor, plug domain"/>
    <property type="match status" value="1"/>
</dbReference>
<evidence type="ECO:0000256" key="11">
    <source>
        <dbReference type="RuleBase" id="RU003357"/>
    </source>
</evidence>
<feature type="domain" description="TonB-dependent receptor-like beta-barrel" evidence="12">
    <location>
        <begin position="261"/>
        <end position="656"/>
    </location>
</feature>
<dbReference type="OrthoDB" id="9800913at2"/>
<comment type="similarity">
    <text evidence="10 11">Belongs to the TonB-dependent receptor family.</text>
</comment>
<evidence type="ECO:0000256" key="3">
    <source>
        <dbReference type="ARBA" id="ARBA00022452"/>
    </source>
</evidence>
<keyword evidence="9 10" id="KW-0998">Cell outer membrane</keyword>
<keyword evidence="2 10" id="KW-0813">Transport</keyword>
<dbReference type="GO" id="GO:0044718">
    <property type="term" value="P:siderophore transmembrane transport"/>
    <property type="evidence" value="ECO:0007669"/>
    <property type="project" value="TreeGrafter"/>
</dbReference>
<name>A0A4R1GC59_9BACT</name>
<dbReference type="PROSITE" id="PS52016">
    <property type="entry name" value="TONB_DEPENDENT_REC_3"/>
    <property type="match status" value="1"/>
</dbReference>
<evidence type="ECO:0000313" key="14">
    <source>
        <dbReference type="EMBL" id="TCK05418.1"/>
    </source>
</evidence>
<keyword evidence="6 11" id="KW-0798">TonB box</keyword>
<dbReference type="Pfam" id="PF07715">
    <property type="entry name" value="Plug"/>
    <property type="match status" value="1"/>
</dbReference>
<evidence type="ECO:0000313" key="15">
    <source>
        <dbReference type="Proteomes" id="UP000295777"/>
    </source>
</evidence>
<dbReference type="Proteomes" id="UP000295777">
    <property type="component" value="Unassembled WGS sequence"/>
</dbReference>
<dbReference type="AlphaFoldDB" id="A0A4R1GC59"/>
<evidence type="ECO:0000256" key="1">
    <source>
        <dbReference type="ARBA" id="ARBA00004571"/>
    </source>
</evidence>
<dbReference type="PANTHER" id="PTHR30069:SF29">
    <property type="entry name" value="HEMOGLOBIN AND HEMOGLOBIN-HAPTOGLOBIN-BINDING PROTEIN 1-RELATED"/>
    <property type="match status" value="1"/>
</dbReference>
<evidence type="ECO:0000256" key="2">
    <source>
        <dbReference type="ARBA" id="ARBA00022448"/>
    </source>
</evidence>
<proteinExistence type="inferred from homology"/>
<evidence type="ECO:0000259" key="13">
    <source>
        <dbReference type="Pfam" id="PF07715"/>
    </source>
</evidence>
<keyword evidence="5" id="KW-0732">Signal</keyword>
<keyword evidence="3 10" id="KW-1134">Transmembrane beta strand</keyword>